<reference evidence="2 3" key="1">
    <citation type="submission" date="2021-06" db="EMBL/GenBank/DDBJ databases">
        <authorList>
            <person name="Palmer J.M."/>
        </authorList>
    </citation>
    <scope>NUCLEOTIDE SEQUENCE [LARGE SCALE GENOMIC DNA]</scope>
    <source>
        <strain evidence="2 3">XR_2019</strain>
        <tissue evidence="2">Muscle</tissue>
    </source>
</reference>
<feature type="region of interest" description="Disordered" evidence="1">
    <location>
        <begin position="142"/>
        <end position="177"/>
    </location>
</feature>
<proteinExistence type="predicted"/>
<organism evidence="2 3">
    <name type="scientific">Xenotaenia resolanae</name>
    <dbReference type="NCBI Taxonomy" id="208358"/>
    <lineage>
        <taxon>Eukaryota</taxon>
        <taxon>Metazoa</taxon>
        <taxon>Chordata</taxon>
        <taxon>Craniata</taxon>
        <taxon>Vertebrata</taxon>
        <taxon>Euteleostomi</taxon>
        <taxon>Actinopterygii</taxon>
        <taxon>Neopterygii</taxon>
        <taxon>Teleostei</taxon>
        <taxon>Neoteleostei</taxon>
        <taxon>Acanthomorphata</taxon>
        <taxon>Ovalentaria</taxon>
        <taxon>Atherinomorphae</taxon>
        <taxon>Cyprinodontiformes</taxon>
        <taxon>Goodeidae</taxon>
        <taxon>Xenotaenia</taxon>
    </lineage>
</organism>
<dbReference type="EMBL" id="JAHRIM010040501">
    <property type="protein sequence ID" value="MEQ2266661.1"/>
    <property type="molecule type" value="Genomic_DNA"/>
</dbReference>
<feature type="compositionally biased region" description="Pro residues" evidence="1">
    <location>
        <begin position="85"/>
        <end position="98"/>
    </location>
</feature>
<evidence type="ECO:0000313" key="2">
    <source>
        <dbReference type="EMBL" id="MEQ2266661.1"/>
    </source>
</evidence>
<feature type="compositionally biased region" description="Pro residues" evidence="1">
    <location>
        <begin position="166"/>
        <end position="176"/>
    </location>
</feature>
<dbReference type="Proteomes" id="UP001444071">
    <property type="component" value="Unassembled WGS sequence"/>
</dbReference>
<gene>
    <name evidence="2" type="ORF">XENORESO_014557</name>
</gene>
<feature type="region of interest" description="Disordered" evidence="1">
    <location>
        <begin position="81"/>
        <end position="107"/>
    </location>
</feature>
<protein>
    <submittedName>
        <fullName evidence="2">Uncharacterized protein</fullName>
    </submittedName>
</protein>
<comment type="caution">
    <text evidence="2">The sequence shown here is derived from an EMBL/GenBank/DDBJ whole genome shotgun (WGS) entry which is preliminary data.</text>
</comment>
<sequence>MCLKSLTLNQTPSDSHVSPRYTLALRLLPSHPPQISSSTHLAAKHEGDGAVGAGHLAVAQHGREALHLLGARGHLVATGALGRQPTPPGALPAPPMPPAATAAATCRTAPTSSSSAGTSCLSTSSSTAAAAAAPCSHHPPSFLASLHRGGEEKTPRALPSSRENLPCPPPSPPPPLDEFILSSQALAATPLSISCLPSSSLSDEECSCFCASSSALWGCDRSPGREGRRGRQRLVT</sequence>
<evidence type="ECO:0000256" key="1">
    <source>
        <dbReference type="SAM" id="MobiDB-lite"/>
    </source>
</evidence>
<accession>A0ABV0WD53</accession>
<evidence type="ECO:0000313" key="3">
    <source>
        <dbReference type="Proteomes" id="UP001444071"/>
    </source>
</evidence>
<name>A0ABV0WD53_9TELE</name>
<keyword evidence="3" id="KW-1185">Reference proteome</keyword>